<evidence type="ECO:0000313" key="2">
    <source>
        <dbReference type="EMBL" id="KAF5372938.1"/>
    </source>
</evidence>
<proteinExistence type="predicted"/>
<dbReference type="Gene3D" id="3.60.21.10">
    <property type="match status" value="1"/>
</dbReference>
<keyword evidence="3" id="KW-1185">Reference proteome</keyword>
<dbReference type="PANTHER" id="PTHR12905">
    <property type="entry name" value="METALLOPHOSPHOESTERASE"/>
    <property type="match status" value="1"/>
</dbReference>
<dbReference type="AlphaFoldDB" id="A0A8H5LXA8"/>
<evidence type="ECO:0000259" key="1">
    <source>
        <dbReference type="Pfam" id="PF00149"/>
    </source>
</evidence>
<dbReference type="SUPFAM" id="SSF56300">
    <property type="entry name" value="Metallo-dependent phosphatases"/>
    <property type="match status" value="1"/>
</dbReference>
<dbReference type="Proteomes" id="UP000559256">
    <property type="component" value="Unassembled WGS sequence"/>
</dbReference>
<dbReference type="InterPro" id="IPR029052">
    <property type="entry name" value="Metallo-depent_PP-like"/>
</dbReference>
<dbReference type="GO" id="GO:0016787">
    <property type="term" value="F:hydrolase activity"/>
    <property type="evidence" value="ECO:0007669"/>
    <property type="project" value="InterPro"/>
</dbReference>
<dbReference type="InterPro" id="IPR051693">
    <property type="entry name" value="UPF0046_metallophosphoest"/>
</dbReference>
<name>A0A8H5LXA8_9AGAR</name>
<organism evidence="2 3">
    <name type="scientific">Tetrapyrgos nigripes</name>
    <dbReference type="NCBI Taxonomy" id="182062"/>
    <lineage>
        <taxon>Eukaryota</taxon>
        <taxon>Fungi</taxon>
        <taxon>Dikarya</taxon>
        <taxon>Basidiomycota</taxon>
        <taxon>Agaricomycotina</taxon>
        <taxon>Agaricomycetes</taxon>
        <taxon>Agaricomycetidae</taxon>
        <taxon>Agaricales</taxon>
        <taxon>Marasmiineae</taxon>
        <taxon>Marasmiaceae</taxon>
        <taxon>Tetrapyrgos</taxon>
    </lineage>
</organism>
<dbReference type="EMBL" id="JAACJM010000004">
    <property type="protein sequence ID" value="KAF5372938.1"/>
    <property type="molecule type" value="Genomic_DNA"/>
</dbReference>
<gene>
    <name evidence="2" type="ORF">D9758_001709</name>
</gene>
<sequence length="340" mass="37818">MITIDHSDTTYAQPALSTPTSRVYTAYRTLKTPREGILPPHPGTEAEGWTRFVCISDTHSFTAQDLFGTEGSFNTRLGRERLNLEGIVGQIPPGDILLHAGDLSSWGHLPQLRKTVDWIRSMEGYEYKVIIAGNHDLCLDPNSAFYDSHSSSHSEAAFKQAQEMMRGEESRSKGIVYLEFEKQVLKTRAGREWKFYGCPAAPRYADGSFQYSGRTEAKAVASRIPNDVEILLTHTPAYGILDQTKRGKNAGCKYLLRHLDELSASSTGAETGGASRIWDRVWEQGQQGNQGGQLMLHVFGHIHEARGAQIVRDNIKDKERIAVNAAMLSLAESARRLLLI</sequence>
<dbReference type="OrthoDB" id="630188at2759"/>
<accession>A0A8H5LXA8</accession>
<protein>
    <recommendedName>
        <fullName evidence="1">Calcineurin-like phosphoesterase domain-containing protein</fullName>
    </recommendedName>
</protein>
<dbReference type="Pfam" id="PF00149">
    <property type="entry name" value="Metallophos"/>
    <property type="match status" value="1"/>
</dbReference>
<evidence type="ECO:0000313" key="3">
    <source>
        <dbReference type="Proteomes" id="UP000559256"/>
    </source>
</evidence>
<feature type="domain" description="Calcineurin-like phosphoesterase" evidence="1">
    <location>
        <begin position="51"/>
        <end position="244"/>
    </location>
</feature>
<comment type="caution">
    <text evidence="2">The sequence shown here is derived from an EMBL/GenBank/DDBJ whole genome shotgun (WGS) entry which is preliminary data.</text>
</comment>
<dbReference type="InterPro" id="IPR004843">
    <property type="entry name" value="Calcineurin-like_PHP"/>
</dbReference>
<dbReference type="PANTHER" id="PTHR12905:SF0">
    <property type="entry name" value="CALCINEURIN-LIKE PHOSPHOESTERASE DOMAIN-CONTAINING PROTEIN"/>
    <property type="match status" value="1"/>
</dbReference>
<reference evidence="2 3" key="1">
    <citation type="journal article" date="2020" name="ISME J.">
        <title>Uncovering the hidden diversity of litter-decomposition mechanisms in mushroom-forming fungi.</title>
        <authorList>
            <person name="Floudas D."/>
            <person name="Bentzer J."/>
            <person name="Ahren D."/>
            <person name="Johansson T."/>
            <person name="Persson P."/>
            <person name="Tunlid A."/>
        </authorList>
    </citation>
    <scope>NUCLEOTIDE SEQUENCE [LARGE SCALE GENOMIC DNA]</scope>
    <source>
        <strain evidence="2 3">CBS 291.85</strain>
    </source>
</reference>
<dbReference type="CDD" id="cd07379">
    <property type="entry name" value="MPP_239FB"/>
    <property type="match status" value="1"/>
</dbReference>